<keyword evidence="1" id="KW-1133">Transmembrane helix</keyword>
<feature type="transmembrane region" description="Helical" evidence="1">
    <location>
        <begin position="49"/>
        <end position="72"/>
    </location>
</feature>
<dbReference type="EMBL" id="JBHLHV010000001">
    <property type="protein sequence ID" value="MFB8892958.1"/>
    <property type="molecule type" value="Genomic_DNA"/>
</dbReference>
<gene>
    <name evidence="2" type="ORF">AB7P39_08890</name>
</gene>
<keyword evidence="1" id="KW-0472">Membrane</keyword>
<keyword evidence="3" id="KW-1185">Reference proteome</keyword>
<accession>A0ABV5ESK5</accession>
<evidence type="ECO:0000313" key="3">
    <source>
        <dbReference type="Proteomes" id="UP001589643"/>
    </source>
</evidence>
<proteinExistence type="predicted"/>
<dbReference type="Proteomes" id="UP001589643">
    <property type="component" value="Unassembled WGS sequence"/>
</dbReference>
<name>A0ABV5ESK5_9MICO</name>
<comment type="caution">
    <text evidence="2">The sequence shown here is derived from an EMBL/GenBank/DDBJ whole genome shotgun (WGS) entry which is preliminary data.</text>
</comment>
<evidence type="ECO:0000256" key="1">
    <source>
        <dbReference type="SAM" id="Phobius"/>
    </source>
</evidence>
<organism evidence="2 3">
    <name type="scientific">Microbacterium plantarum</name>
    <dbReference type="NCBI Taxonomy" id="1816425"/>
    <lineage>
        <taxon>Bacteria</taxon>
        <taxon>Bacillati</taxon>
        <taxon>Actinomycetota</taxon>
        <taxon>Actinomycetes</taxon>
        <taxon>Micrococcales</taxon>
        <taxon>Microbacteriaceae</taxon>
        <taxon>Microbacterium</taxon>
    </lineage>
</organism>
<sequence length="109" mass="11365">MVSNEAQPSRKAPPVWRVATVAGAFGLFYAYAVWAAVPLLFAPSPARTAVGWVAVVAAVVMPIVIFAGGFALGWRRPSWAFALILLGGLGLASVFFLNVISFALTSGAV</sequence>
<feature type="transmembrane region" description="Helical" evidence="1">
    <location>
        <begin position="15"/>
        <end position="37"/>
    </location>
</feature>
<dbReference type="RefSeq" id="WP_378718388.1">
    <property type="nucleotide sequence ID" value="NZ_JBHLHV010000001.1"/>
</dbReference>
<protein>
    <recommendedName>
        <fullName evidence="4">Bacitracin resistance protein</fullName>
    </recommendedName>
</protein>
<evidence type="ECO:0000313" key="2">
    <source>
        <dbReference type="EMBL" id="MFB8892958.1"/>
    </source>
</evidence>
<reference evidence="2 3" key="1">
    <citation type="submission" date="2024-08" db="EMBL/GenBank/DDBJ databases">
        <title>Heavy metals resistant antinobacteria isolated from wastewater.</title>
        <authorList>
            <person name="Roman Ponce B."/>
            <person name="Blanco Mercado M.A."/>
            <person name="Avila Aldana I.N."/>
            <person name="Morales Arrieta S."/>
        </authorList>
    </citation>
    <scope>NUCLEOTIDE SEQUENCE [LARGE SCALE GENOMIC DNA]</scope>
    <source>
        <strain evidence="3">sma-1</strain>
    </source>
</reference>
<feature type="transmembrane region" description="Helical" evidence="1">
    <location>
        <begin position="79"/>
        <end position="104"/>
    </location>
</feature>
<evidence type="ECO:0008006" key="4">
    <source>
        <dbReference type="Google" id="ProtNLM"/>
    </source>
</evidence>
<keyword evidence="1" id="KW-0812">Transmembrane</keyword>